<accession>Q0UPB9</accession>
<dbReference type="HOGENOM" id="CLU_3242367_0_0_1"/>
<evidence type="ECO:0000313" key="2">
    <source>
        <dbReference type="Proteomes" id="UP000001055"/>
    </source>
</evidence>
<dbReference type="GeneID" id="5973646"/>
<proteinExistence type="predicted"/>
<dbReference type="AlphaFoldDB" id="Q0UPB9"/>
<dbReference type="RefSeq" id="XP_001796767.1">
    <property type="nucleotide sequence ID" value="XM_001796715.1"/>
</dbReference>
<gene>
    <name evidence="1" type="ORF">SNOG_06395</name>
</gene>
<reference evidence="2" key="1">
    <citation type="journal article" date="2007" name="Plant Cell">
        <title>Dothideomycete-plant interactions illuminated by genome sequencing and EST analysis of the wheat pathogen Stagonospora nodorum.</title>
        <authorList>
            <person name="Hane J.K."/>
            <person name="Lowe R.G."/>
            <person name="Solomon P.S."/>
            <person name="Tan K.C."/>
            <person name="Schoch C.L."/>
            <person name="Spatafora J.W."/>
            <person name="Crous P.W."/>
            <person name="Kodira C."/>
            <person name="Birren B.W."/>
            <person name="Galagan J.E."/>
            <person name="Torriani S.F."/>
            <person name="McDonald B.A."/>
            <person name="Oliver R.P."/>
        </authorList>
    </citation>
    <scope>NUCLEOTIDE SEQUENCE [LARGE SCALE GENOMIC DNA]</scope>
    <source>
        <strain evidence="2">SN15 / ATCC MYA-4574 / FGSC 10173</strain>
    </source>
</reference>
<evidence type="ECO:0000313" key="1">
    <source>
        <dbReference type="EMBL" id="EAT86226.1"/>
    </source>
</evidence>
<sequence>MARCYGNQNYGVPVSRKPIPVLEMMFNTVPASSNDLRQFGYIS</sequence>
<protein>
    <submittedName>
        <fullName evidence="1">Uncharacterized protein</fullName>
    </submittedName>
</protein>
<dbReference type="InParanoid" id="Q0UPB9"/>
<dbReference type="EMBL" id="CH445333">
    <property type="protein sequence ID" value="EAT86226.1"/>
    <property type="molecule type" value="Genomic_DNA"/>
</dbReference>
<dbReference type="KEGG" id="pno:SNOG_06395"/>
<name>Q0UPB9_PHANO</name>
<dbReference type="Proteomes" id="UP000001055">
    <property type="component" value="Unassembled WGS sequence"/>
</dbReference>
<organism evidence="1 2">
    <name type="scientific">Phaeosphaeria nodorum (strain SN15 / ATCC MYA-4574 / FGSC 10173)</name>
    <name type="common">Glume blotch fungus</name>
    <name type="synonym">Parastagonospora nodorum</name>
    <dbReference type="NCBI Taxonomy" id="321614"/>
    <lineage>
        <taxon>Eukaryota</taxon>
        <taxon>Fungi</taxon>
        <taxon>Dikarya</taxon>
        <taxon>Ascomycota</taxon>
        <taxon>Pezizomycotina</taxon>
        <taxon>Dothideomycetes</taxon>
        <taxon>Pleosporomycetidae</taxon>
        <taxon>Pleosporales</taxon>
        <taxon>Pleosporineae</taxon>
        <taxon>Phaeosphaeriaceae</taxon>
        <taxon>Parastagonospora</taxon>
    </lineage>
</organism>